<evidence type="ECO:0000313" key="3">
    <source>
        <dbReference type="Proteomes" id="UP000644660"/>
    </source>
</evidence>
<keyword evidence="3" id="KW-1185">Reference proteome</keyword>
<dbReference type="OrthoDB" id="10028886at2759"/>
<sequence>MSYNTVKVNSPAPYFCLNKNNEQPEVSVITGRKWNVQTKIENDIKVLTSHNCESTTCLAYYSIGKTLIPTPIESLTDSMVVKGGFIKLDCPTNEQIQILEKKIKDDKKSMEPIIVMISDDLGSVIFEQLNLVSKVASKIELLVVDLSVCLEHSNVSPQSLNTIENLLQILQEALPENIIKNILVLNTNFGAHGSVLYLGNTGDSFNLQSNTSDILDPSSVATSVIANRSHGYEINESVYGAIEFVQNSYLLGLKSGQPNYMYNIELPLNHMLKDECFEAQKMRISKLVRSPNPIEEDFFEYLINHMLVKPHWQSYVNHDFVKLIADGTLDINKFRFFIEQDYSYLVDYGRVHCIAGSKAPKLENMEEELVIVGRIRDEMAQHEKRLKEYFGVTDNSFFKNIKRGPALNNYSRYFNDIAKRGTWEELVAALTPCMMGYGVAALKYKGKVTAKKGSLYEEWIDIYSCAGYEDGMKIGQGLLNHIARTAAPDQIERLVRIYGEVCALETKFWDAALAY</sequence>
<dbReference type="InterPro" id="IPR027574">
    <property type="entry name" value="Thiaminase_II"/>
</dbReference>
<dbReference type="Gene3D" id="3.40.1190.20">
    <property type="match status" value="1"/>
</dbReference>
<dbReference type="Gene3D" id="1.20.910.10">
    <property type="entry name" value="Heme oxygenase-like"/>
    <property type="match status" value="1"/>
</dbReference>
<dbReference type="RefSeq" id="XP_041406004.1">
    <property type="nucleotide sequence ID" value="XM_041550070.1"/>
</dbReference>
<dbReference type="GO" id="GO:0006772">
    <property type="term" value="P:thiamine metabolic process"/>
    <property type="evidence" value="ECO:0007669"/>
    <property type="project" value="InterPro"/>
</dbReference>
<dbReference type="GO" id="GO:0005829">
    <property type="term" value="C:cytosol"/>
    <property type="evidence" value="ECO:0007669"/>
    <property type="project" value="TreeGrafter"/>
</dbReference>
<keyword evidence="2" id="KW-0418">Kinase</keyword>
<dbReference type="InterPro" id="IPR016084">
    <property type="entry name" value="Haem_Oase-like_multi-hlx"/>
</dbReference>
<dbReference type="InterPro" id="IPR050967">
    <property type="entry name" value="Thiamine_Salvage_TenA"/>
</dbReference>
<evidence type="ECO:0000259" key="1">
    <source>
        <dbReference type="Pfam" id="PF03070"/>
    </source>
</evidence>
<protein>
    <submittedName>
        <fullName evidence="2">Similar to Saccharomyces cerevisiae YOL055C THI20 Multifunctional protein with hydroxymethylpyrimidine phosphate (HMP-P) kinase and thiaminase activities</fullName>
    </submittedName>
</protein>
<dbReference type="GO" id="GO:0050334">
    <property type="term" value="F:thiaminase activity"/>
    <property type="evidence" value="ECO:0007669"/>
    <property type="project" value="InterPro"/>
</dbReference>
<feature type="domain" description="Thiaminase-2/PQQC" evidence="1">
    <location>
        <begin position="308"/>
        <end position="514"/>
    </location>
</feature>
<gene>
    <name evidence="2" type="ORF">KABA2_03S13904</name>
</gene>
<dbReference type="CDD" id="cd19367">
    <property type="entry name" value="TenA_C_ScTHI20-like"/>
    <property type="match status" value="1"/>
</dbReference>
<reference evidence="2 3" key="1">
    <citation type="submission" date="2020-05" db="EMBL/GenBank/DDBJ databases">
        <authorList>
            <person name="Casaregola S."/>
            <person name="Devillers H."/>
            <person name="Grondin C."/>
        </authorList>
    </citation>
    <scope>NUCLEOTIDE SEQUENCE [LARGE SCALE GENOMIC DNA]</scope>
    <source>
        <strain evidence="2 3">CLIB 1767</strain>
    </source>
</reference>
<dbReference type="GeneID" id="64857144"/>
<dbReference type="InterPro" id="IPR029056">
    <property type="entry name" value="Ribokinase-like"/>
</dbReference>
<dbReference type="AlphaFoldDB" id="A0A8H2VEP3"/>
<organism evidence="2 3">
    <name type="scientific">Maudiozyma barnettii</name>
    <dbReference type="NCBI Taxonomy" id="61262"/>
    <lineage>
        <taxon>Eukaryota</taxon>
        <taxon>Fungi</taxon>
        <taxon>Dikarya</taxon>
        <taxon>Ascomycota</taxon>
        <taxon>Saccharomycotina</taxon>
        <taxon>Saccharomycetes</taxon>
        <taxon>Saccharomycetales</taxon>
        <taxon>Saccharomycetaceae</taxon>
        <taxon>Maudiozyma</taxon>
    </lineage>
</organism>
<dbReference type="FunFam" id="1.20.910.10:FF:000003">
    <property type="entry name" value="Hydroxymethylpyrimidine/phosphomethylpyrimidine kinase THI20"/>
    <property type="match status" value="1"/>
</dbReference>
<dbReference type="GO" id="GO:0016301">
    <property type="term" value="F:kinase activity"/>
    <property type="evidence" value="ECO:0007669"/>
    <property type="project" value="UniProtKB-KW"/>
</dbReference>
<dbReference type="SUPFAM" id="SSF48613">
    <property type="entry name" value="Heme oxygenase-like"/>
    <property type="match status" value="1"/>
</dbReference>
<dbReference type="PANTHER" id="PTHR43198">
    <property type="entry name" value="BIFUNCTIONAL TH2 PROTEIN"/>
    <property type="match status" value="1"/>
</dbReference>
<dbReference type="EMBL" id="CAEFZW010000003">
    <property type="protein sequence ID" value="CAB4254160.1"/>
    <property type="molecule type" value="Genomic_DNA"/>
</dbReference>
<dbReference type="Proteomes" id="UP000644660">
    <property type="component" value="Unassembled WGS sequence"/>
</dbReference>
<proteinExistence type="predicted"/>
<evidence type="ECO:0000313" key="2">
    <source>
        <dbReference type="EMBL" id="CAB4254160.1"/>
    </source>
</evidence>
<dbReference type="PANTHER" id="PTHR43198:SF2">
    <property type="entry name" value="SI:CH1073-67J19.1-RELATED"/>
    <property type="match status" value="1"/>
</dbReference>
<accession>A0A8H2VEP3</accession>
<dbReference type="InterPro" id="IPR004305">
    <property type="entry name" value="Thiaminase-2/PQQC"/>
</dbReference>
<keyword evidence="2" id="KW-0808">Transferase</keyword>
<name>A0A8H2VEP3_9SACH</name>
<dbReference type="NCBIfam" id="TIGR04306">
    <property type="entry name" value="salvage_TenA"/>
    <property type="match status" value="1"/>
</dbReference>
<comment type="caution">
    <text evidence="2">The sequence shown here is derived from an EMBL/GenBank/DDBJ whole genome shotgun (WGS) entry which is preliminary data.</text>
</comment>
<dbReference type="Pfam" id="PF03070">
    <property type="entry name" value="TENA_THI-4"/>
    <property type="match status" value="1"/>
</dbReference>